<dbReference type="InterPro" id="IPR032710">
    <property type="entry name" value="NTF2-like_dom_sf"/>
</dbReference>
<keyword evidence="3" id="KW-1185">Reference proteome</keyword>
<evidence type="ECO:0000259" key="1">
    <source>
        <dbReference type="Pfam" id="PF13474"/>
    </source>
</evidence>
<dbReference type="InterPro" id="IPR037401">
    <property type="entry name" value="SnoaL-like"/>
</dbReference>
<evidence type="ECO:0000313" key="2">
    <source>
        <dbReference type="EMBL" id="MCM8568555.1"/>
    </source>
</evidence>
<organism evidence="2 3">
    <name type="scientific">Gramella jeungdoensis</name>
    <dbReference type="NCBI Taxonomy" id="708091"/>
    <lineage>
        <taxon>Bacteria</taxon>
        <taxon>Pseudomonadati</taxon>
        <taxon>Bacteroidota</taxon>
        <taxon>Flavobacteriia</taxon>
        <taxon>Flavobacteriales</taxon>
        <taxon>Flavobacteriaceae</taxon>
        <taxon>Christiangramia</taxon>
    </lineage>
</organism>
<evidence type="ECO:0000313" key="3">
    <source>
        <dbReference type="Proteomes" id="UP001155077"/>
    </source>
</evidence>
<proteinExistence type="predicted"/>
<sequence>MKWMRLRIILPVLLFGQLIMFSQNENLTEKEVEQIKKEIIQRAEKQATDLQNLDYEQIMTFYADVDDFIVYGDGYYWGDYITIDRLWKSFTKNVKENTWTFSNPKIHVFNKDVASLLVEFDHHRTHPNGAKRGGHGCFSFGLQKIESDWKVVTMHVTHNYDVFDENGEIRKWWINLMPENREKN</sequence>
<comment type="caution">
    <text evidence="2">The sequence shown here is derived from an EMBL/GenBank/DDBJ whole genome shotgun (WGS) entry which is preliminary data.</text>
</comment>
<dbReference type="Gene3D" id="3.10.450.50">
    <property type="match status" value="1"/>
</dbReference>
<name>A0ABT0YZI8_9FLAO</name>
<accession>A0ABT0YZI8</accession>
<protein>
    <submittedName>
        <fullName evidence="2">LptF/LptG family permease</fullName>
    </submittedName>
</protein>
<dbReference type="EMBL" id="JAMSCK010000001">
    <property type="protein sequence ID" value="MCM8568555.1"/>
    <property type="molecule type" value="Genomic_DNA"/>
</dbReference>
<gene>
    <name evidence="2" type="ORF">NE848_04145</name>
</gene>
<dbReference type="RefSeq" id="WP_252110948.1">
    <property type="nucleotide sequence ID" value="NZ_JAMSCK010000001.1"/>
</dbReference>
<feature type="domain" description="SnoaL-like" evidence="1">
    <location>
        <begin position="48"/>
        <end position="155"/>
    </location>
</feature>
<dbReference type="Proteomes" id="UP001155077">
    <property type="component" value="Unassembled WGS sequence"/>
</dbReference>
<dbReference type="SUPFAM" id="SSF54427">
    <property type="entry name" value="NTF2-like"/>
    <property type="match status" value="1"/>
</dbReference>
<reference evidence="2" key="1">
    <citation type="submission" date="2022-06" db="EMBL/GenBank/DDBJ databases">
        <title>Gramella sediminis sp. nov., isolated from deep-sea sediment of the Indian Ocean.</title>
        <authorList>
            <person name="Yang L."/>
        </authorList>
    </citation>
    <scope>NUCLEOTIDE SEQUENCE</scope>
    <source>
        <strain evidence="2">HMD3159</strain>
    </source>
</reference>
<dbReference type="Pfam" id="PF13474">
    <property type="entry name" value="SnoaL_3"/>
    <property type="match status" value="1"/>
</dbReference>